<feature type="transmembrane region" description="Helical" evidence="7">
    <location>
        <begin position="25"/>
        <end position="46"/>
    </location>
</feature>
<evidence type="ECO:0000313" key="8">
    <source>
        <dbReference type="EMBL" id="BAF89242.1"/>
    </source>
</evidence>
<evidence type="ECO:0000256" key="7">
    <source>
        <dbReference type="SAM" id="Phobius"/>
    </source>
</evidence>
<dbReference type="PANTHER" id="PTHR43549">
    <property type="entry name" value="MULTIDRUG RESISTANCE PROTEIN YPNP-RELATED"/>
    <property type="match status" value="1"/>
</dbReference>
<feature type="transmembrane region" description="Helical" evidence="7">
    <location>
        <begin position="243"/>
        <end position="270"/>
    </location>
</feature>
<keyword evidence="6 7" id="KW-0472">Membrane</keyword>
<feature type="transmembrane region" description="Helical" evidence="7">
    <location>
        <begin position="290"/>
        <end position="315"/>
    </location>
</feature>
<reference evidence="8 9" key="4">
    <citation type="journal article" date="2009" name="Appl. Environ. Microbiol.">
        <title>Comparative genome-wide transcriptional profiling of Azorhizobium caulinodans ORS571 grown under free-living and symbiotic conditions.</title>
        <authorList>
            <person name="Tsukada S."/>
            <person name="Aono T."/>
            <person name="Akiba N."/>
            <person name="Lee KB."/>
            <person name="Liu CT."/>
            <person name="Toyazaki H."/>
            <person name="Oyaizu H."/>
        </authorList>
    </citation>
    <scope>NUCLEOTIDE SEQUENCE [LARGE SCALE GENOMIC DNA]</scope>
    <source>
        <strain evidence="9">ATCC 43989 / DSM 5975 / JCM 20966 / LMG 6465 / NBRC 14845 / NCIMB 13405 / ORS 571</strain>
    </source>
</reference>
<dbReference type="AlphaFoldDB" id="A8ICR6"/>
<comment type="subcellular location">
    <subcellularLocation>
        <location evidence="1">Cell inner membrane</location>
        <topology evidence="1">Multi-pass membrane protein</topology>
    </subcellularLocation>
</comment>
<proteinExistence type="predicted"/>
<dbReference type="STRING" id="438753.AZC_3244"/>
<feature type="transmembrane region" description="Helical" evidence="7">
    <location>
        <begin position="426"/>
        <end position="445"/>
    </location>
</feature>
<dbReference type="PANTHER" id="PTHR43549:SF3">
    <property type="entry name" value="MULTIDRUG RESISTANCE PROTEIN YPNP-RELATED"/>
    <property type="match status" value="1"/>
</dbReference>
<reference evidence="8 9" key="6">
    <citation type="journal article" date="2011" name="Appl. Environ. Microbiol.">
        <title>Involvement of the azorhizobial chromosome partition gene (parA) in the onset of bacteroid differentiation during Sesbania rostrata stem nodule development.</title>
        <authorList>
            <person name="Liu CT."/>
            <person name="Lee KB."/>
            <person name="Wang YS."/>
            <person name="Peng MH."/>
            <person name="Lee KT."/>
            <person name="Suzuki S."/>
            <person name="Suzuki T."/>
            <person name="Oyaizu H."/>
        </authorList>
    </citation>
    <scope>NUCLEOTIDE SEQUENCE [LARGE SCALE GENOMIC DNA]</scope>
    <source>
        <strain evidence="9">ATCC 43989 / DSM 5975 / JCM 20966 / LMG 6465 / NBRC 14845 / NCIMB 13405 / ORS 571</strain>
    </source>
</reference>
<keyword evidence="5 7" id="KW-1133">Transmembrane helix</keyword>
<dbReference type="eggNOG" id="COG0534">
    <property type="taxonomic scope" value="Bacteria"/>
</dbReference>
<evidence type="ECO:0000256" key="2">
    <source>
        <dbReference type="ARBA" id="ARBA00022448"/>
    </source>
</evidence>
<reference evidence="9" key="2">
    <citation type="submission" date="2007-04" db="EMBL/GenBank/DDBJ databases">
        <title>Complete genome sequence of the nitrogen-fixing bacterium Azorhizobium caulinodans ORS571.</title>
        <authorList>
            <person name="Lee K.B."/>
            <person name="Backer P.D."/>
            <person name="Aono T."/>
            <person name="Liu C.T."/>
            <person name="Suzuki S."/>
            <person name="Suzuki T."/>
            <person name="Kaneko T."/>
            <person name="Yamada M."/>
            <person name="Tabata S."/>
            <person name="Kupfer D.M."/>
            <person name="Najar F.Z."/>
            <person name="Wiley G.B."/>
            <person name="Roe B."/>
            <person name="Binnewies T."/>
            <person name="Ussery D."/>
            <person name="Vereecke D."/>
            <person name="Gevers D."/>
            <person name="Holsters M."/>
            <person name="Oyaizu H."/>
        </authorList>
    </citation>
    <scope>NUCLEOTIDE SEQUENCE [LARGE SCALE GENOMIC DNA]</scope>
    <source>
        <strain evidence="9">ATCC 43989 / DSM 5975 / JCM 20966 / LMG 6465 / NBRC 14845 / NCIMB 13405 / ORS 571</strain>
    </source>
</reference>
<dbReference type="InterPro" id="IPR052031">
    <property type="entry name" value="Membrane_Transporter-Flippase"/>
</dbReference>
<dbReference type="GO" id="GO:0005886">
    <property type="term" value="C:plasma membrane"/>
    <property type="evidence" value="ECO:0007669"/>
    <property type="project" value="UniProtKB-SubCell"/>
</dbReference>
<accession>A8ICR6</accession>
<gene>
    <name evidence="8" type="ordered locus">AZC_3244</name>
</gene>
<keyword evidence="2" id="KW-0813">Transport</keyword>
<feature type="transmembrane region" description="Helical" evidence="7">
    <location>
        <begin position="58"/>
        <end position="81"/>
    </location>
</feature>
<reference evidence="8 9" key="5">
    <citation type="journal article" date="2010" name="Appl. Environ. Microbiol.">
        <title>phrR-like gene praR of Azorhizobium caulinodans ORS571 is essential for symbiosis with Sesbania rostrata and is involved in expression of reb genes.</title>
        <authorList>
            <person name="Akiba N."/>
            <person name="Aono T."/>
            <person name="Toyazaki H."/>
            <person name="Sato S."/>
            <person name="Oyaizu H."/>
        </authorList>
    </citation>
    <scope>NUCLEOTIDE SEQUENCE [LARGE SCALE GENOMIC DNA]</scope>
    <source>
        <strain evidence="9">ATCC 43989 / DSM 5975 / JCM 20966 / LMG 6465 / NBRC 14845 / NCIMB 13405 / ORS 571</strain>
    </source>
</reference>
<feature type="transmembrane region" description="Helical" evidence="7">
    <location>
        <begin position="203"/>
        <end position="222"/>
    </location>
</feature>
<dbReference type="EMBL" id="AP009384">
    <property type="protein sequence ID" value="BAF89242.1"/>
    <property type="molecule type" value="Genomic_DNA"/>
</dbReference>
<evidence type="ECO:0000256" key="4">
    <source>
        <dbReference type="ARBA" id="ARBA00022692"/>
    </source>
</evidence>
<name>A8ICR6_AZOC5</name>
<feature type="transmembrane region" description="Helical" evidence="7">
    <location>
        <begin position="145"/>
        <end position="167"/>
    </location>
</feature>
<keyword evidence="9" id="KW-1185">Reference proteome</keyword>
<sequence length="472" mass="47594">MSGTGEDGVRFAAPLDLADPRLERLIVRLAVPSVAGLSITALHHVANAAFVGLLSGQALAAVSIAVPIFALVAAIGHGLGIGGAASIGRLLGAGDALDAGRAASATLALCVLLGGAAGIGLFWGAGGVLALFSPGPDLAPIAATYLRLLAVSCPLLLAQIACDFIAIAEGNSRFSMWTLLGAFALNIVLDPLLIFGFGLGVEGAALATILSQLAALAAYGLYFGRRWGRVRLGVGGLGLKARLLRPILAVGVPAGLSSALSALAFAVVYAMAGIHGGDEAVAGVSIAFRLLTLGLLPVIGFCLGAQPVLSFAAGAGDRIRLRAATLFMARVALGFTLFYAVSMMLGSAPLVGLFTADARVADVARRGLILFHAGFALTGLHQVLVILLQAMERARLAAVISLAPQGYLLLPLLYGGAALWGMDGVLAAPPLAMGLTALVSAALLLREVRRLPTARSRKSSPSLAAEGAGGSA</sequence>
<dbReference type="RefSeq" id="WP_012171768.1">
    <property type="nucleotide sequence ID" value="NC_009937.1"/>
</dbReference>
<feature type="transmembrane region" description="Helical" evidence="7">
    <location>
        <begin position="102"/>
        <end position="125"/>
    </location>
</feature>
<evidence type="ECO:0000256" key="5">
    <source>
        <dbReference type="ARBA" id="ARBA00022989"/>
    </source>
</evidence>
<feature type="transmembrane region" description="Helical" evidence="7">
    <location>
        <begin position="174"/>
        <end position="197"/>
    </location>
</feature>
<keyword evidence="4 7" id="KW-0812">Transmembrane</keyword>
<evidence type="ECO:0000313" key="9">
    <source>
        <dbReference type="Proteomes" id="UP000000270"/>
    </source>
</evidence>
<keyword evidence="3" id="KW-1003">Cell membrane</keyword>
<evidence type="ECO:0000256" key="6">
    <source>
        <dbReference type="ARBA" id="ARBA00023136"/>
    </source>
</evidence>
<evidence type="ECO:0000256" key="3">
    <source>
        <dbReference type="ARBA" id="ARBA00022475"/>
    </source>
</evidence>
<reference evidence="8 9" key="3">
    <citation type="journal article" date="2008" name="BMC Genomics">
        <title>The genome of the versatile nitrogen fixer Azorhizobium caulinodans ORS571.</title>
        <authorList>
            <person name="Lee KB."/>
            <person name="Backer P.D."/>
            <person name="Aono T."/>
            <person name="Liu CT."/>
            <person name="Suzuki S."/>
            <person name="Suzuki T."/>
            <person name="Kaneko T."/>
            <person name="Yamada M."/>
            <person name="Tabata S."/>
            <person name="Kupfer D.M."/>
            <person name="Najar F.Z."/>
            <person name="Wiley G.B."/>
            <person name="Roe B."/>
            <person name="Binnewies T.T."/>
            <person name="Ussery D.W."/>
            <person name="D'Haeze W."/>
            <person name="Herder J.D."/>
            <person name="Gevers D."/>
            <person name="Vereecke D."/>
            <person name="Holsters M."/>
            <person name="Oyaizu H."/>
        </authorList>
    </citation>
    <scope>NUCLEOTIDE SEQUENCE [LARGE SCALE GENOMIC DNA]</scope>
    <source>
        <strain evidence="9">ATCC 43989 / DSM 5975 / JCM 20966 / LMG 6465 / NBRC 14845 / NCIMB 13405 / ORS 571</strain>
    </source>
</reference>
<dbReference type="PIRSF" id="PIRSF006603">
    <property type="entry name" value="DinF"/>
    <property type="match status" value="1"/>
</dbReference>
<protein>
    <submittedName>
        <fullName evidence="8">Efflux transporter inner membrane protein</fullName>
    </submittedName>
</protein>
<dbReference type="KEGG" id="azc:AZC_3244"/>
<feature type="transmembrane region" description="Helical" evidence="7">
    <location>
        <begin position="396"/>
        <end position="420"/>
    </location>
</feature>
<dbReference type="Proteomes" id="UP000000270">
    <property type="component" value="Chromosome"/>
</dbReference>
<dbReference type="HOGENOM" id="CLU_012893_0_1_5"/>
<organism evidence="8 9">
    <name type="scientific">Azorhizobium caulinodans (strain ATCC 43989 / DSM 5975 / JCM 20966 / LMG 6465 / NBRC 14845 / NCIMB 13405 / ORS 571)</name>
    <dbReference type="NCBI Taxonomy" id="438753"/>
    <lineage>
        <taxon>Bacteria</taxon>
        <taxon>Pseudomonadati</taxon>
        <taxon>Pseudomonadota</taxon>
        <taxon>Alphaproteobacteria</taxon>
        <taxon>Hyphomicrobiales</taxon>
        <taxon>Xanthobacteraceae</taxon>
        <taxon>Azorhizobium</taxon>
    </lineage>
</organism>
<dbReference type="InterPro" id="IPR002528">
    <property type="entry name" value="MATE_fam"/>
</dbReference>
<dbReference type="GO" id="GO:0015297">
    <property type="term" value="F:antiporter activity"/>
    <property type="evidence" value="ECO:0007669"/>
    <property type="project" value="InterPro"/>
</dbReference>
<dbReference type="GO" id="GO:0042910">
    <property type="term" value="F:xenobiotic transmembrane transporter activity"/>
    <property type="evidence" value="ECO:0007669"/>
    <property type="project" value="InterPro"/>
</dbReference>
<reference evidence="8 9" key="1">
    <citation type="journal article" date="2007" name="Appl. Environ. Microbiol.">
        <title>Rhizobial factors required for stem nodule maturation and maintenance in Sesbania rostrata-Azorhizobium caulinodans ORS571 symbiosis.</title>
        <authorList>
            <person name="Suzuki S."/>
            <person name="Aono T."/>
            <person name="Lee KB."/>
            <person name="Suzuki T."/>
            <person name="Liu CT."/>
            <person name="Miwa H."/>
            <person name="Wakao S."/>
            <person name="Iki T."/>
            <person name="Oyaizu H."/>
        </authorList>
    </citation>
    <scope>NUCLEOTIDE SEQUENCE [LARGE SCALE GENOMIC DNA]</scope>
    <source>
        <strain evidence="9">ATCC 43989 / DSM 5975 / JCM 20966 / LMG 6465 / NBRC 14845 / NCIMB 13405 / ORS 571</strain>
    </source>
</reference>
<dbReference type="InterPro" id="IPR048279">
    <property type="entry name" value="MdtK-like"/>
</dbReference>
<evidence type="ECO:0000256" key="1">
    <source>
        <dbReference type="ARBA" id="ARBA00004429"/>
    </source>
</evidence>
<feature type="transmembrane region" description="Helical" evidence="7">
    <location>
        <begin position="368"/>
        <end position="389"/>
    </location>
</feature>
<feature type="transmembrane region" description="Helical" evidence="7">
    <location>
        <begin position="327"/>
        <end position="348"/>
    </location>
</feature>
<dbReference type="Pfam" id="PF01554">
    <property type="entry name" value="MatE"/>
    <property type="match status" value="2"/>
</dbReference>